<dbReference type="InterPro" id="IPR012674">
    <property type="entry name" value="Calycin"/>
</dbReference>
<reference evidence="4" key="1">
    <citation type="submission" date="2021-02" db="EMBL/GenBank/DDBJ databases">
        <authorList>
            <person name="Nowell W R."/>
        </authorList>
    </citation>
    <scope>NUCLEOTIDE SEQUENCE</scope>
</reference>
<comment type="similarity">
    <text evidence="1">Belongs to the calycin superfamily. Fatty-acid binding protein (FABP) family.</text>
</comment>
<evidence type="ECO:0000256" key="2">
    <source>
        <dbReference type="ARBA" id="ARBA00023121"/>
    </source>
</evidence>
<protein>
    <recommendedName>
        <fullName evidence="3">Lipocalin/cytosolic fatty-acid binding domain-containing protein</fullName>
    </recommendedName>
</protein>
<evidence type="ECO:0000313" key="5">
    <source>
        <dbReference type="Proteomes" id="UP000663828"/>
    </source>
</evidence>
<dbReference type="Pfam" id="PF00061">
    <property type="entry name" value="Lipocalin"/>
    <property type="match status" value="1"/>
</dbReference>
<dbReference type="InterPro" id="IPR000566">
    <property type="entry name" value="Lipocln_cytosolic_FA-bd_dom"/>
</dbReference>
<dbReference type="CDD" id="cd00742">
    <property type="entry name" value="FABP"/>
    <property type="match status" value="1"/>
</dbReference>
<keyword evidence="5" id="KW-1185">Reference proteome</keyword>
<name>A0A813VHW6_ADIRI</name>
<feature type="domain" description="Lipocalin/cytosolic fatty-acid binding" evidence="3">
    <location>
        <begin position="11"/>
        <end position="121"/>
    </location>
</feature>
<comment type="caution">
    <text evidence="4">The sequence shown here is derived from an EMBL/GenBank/DDBJ whole genome shotgun (WGS) entry which is preliminary data.</text>
</comment>
<proteinExistence type="inferred from homology"/>
<dbReference type="AlphaFoldDB" id="A0A813VHW6"/>
<organism evidence="4 5">
    <name type="scientific">Adineta ricciae</name>
    <name type="common">Rotifer</name>
    <dbReference type="NCBI Taxonomy" id="249248"/>
    <lineage>
        <taxon>Eukaryota</taxon>
        <taxon>Metazoa</taxon>
        <taxon>Spiralia</taxon>
        <taxon>Gnathifera</taxon>
        <taxon>Rotifera</taxon>
        <taxon>Eurotatoria</taxon>
        <taxon>Bdelloidea</taxon>
        <taxon>Adinetida</taxon>
        <taxon>Adinetidae</taxon>
        <taxon>Adineta</taxon>
    </lineage>
</organism>
<dbReference type="Proteomes" id="UP000663828">
    <property type="component" value="Unassembled WGS sequence"/>
</dbReference>
<evidence type="ECO:0000313" key="4">
    <source>
        <dbReference type="EMBL" id="CAF0838749.1"/>
    </source>
</evidence>
<dbReference type="InterPro" id="IPR000463">
    <property type="entry name" value="Fatty_acid-bd"/>
</dbReference>
<keyword evidence="2" id="KW-0446">Lipid-binding</keyword>
<evidence type="ECO:0000259" key="3">
    <source>
        <dbReference type="Pfam" id="PF00061"/>
    </source>
</evidence>
<accession>A0A813VHW6</accession>
<dbReference type="EMBL" id="CAJNOR010000203">
    <property type="protein sequence ID" value="CAF0838749.1"/>
    <property type="molecule type" value="Genomic_DNA"/>
</dbReference>
<dbReference type="PRINTS" id="PR00178">
    <property type="entry name" value="FATTYACIDBP"/>
</dbReference>
<sequence length="139" mass="15844">MTSGSIQALKGTWDYVDSENIDEFMKELGVGWAIRMAAKGVKPRLVISENDGKWNIRSESTFKTVAYDFTPDVEFNETTPDGREVTTVIHFHGDKWVNVSIDKNGKKSVITRYVDDKGQQMIDMECGSVKARRWYKRAS</sequence>
<dbReference type="GO" id="GO:0008289">
    <property type="term" value="F:lipid binding"/>
    <property type="evidence" value="ECO:0007669"/>
    <property type="project" value="UniProtKB-KW"/>
</dbReference>
<gene>
    <name evidence="4" type="ORF">XAT740_LOCUS4855</name>
</gene>
<dbReference type="InterPro" id="IPR031259">
    <property type="entry name" value="ILBP"/>
</dbReference>
<dbReference type="Gene3D" id="2.40.128.20">
    <property type="match status" value="1"/>
</dbReference>
<dbReference type="SUPFAM" id="SSF50814">
    <property type="entry name" value="Lipocalins"/>
    <property type="match status" value="1"/>
</dbReference>
<dbReference type="PANTHER" id="PTHR11955">
    <property type="entry name" value="FATTY ACID BINDING PROTEIN"/>
    <property type="match status" value="1"/>
</dbReference>
<evidence type="ECO:0000256" key="1">
    <source>
        <dbReference type="ARBA" id="ARBA00008390"/>
    </source>
</evidence>